<dbReference type="CDD" id="cd07103">
    <property type="entry name" value="ALDH_F5_SSADH_GabD"/>
    <property type="match status" value="1"/>
</dbReference>
<dbReference type="InterPro" id="IPR050740">
    <property type="entry name" value="Aldehyde_DH_Superfamily"/>
</dbReference>
<dbReference type="InterPro" id="IPR016162">
    <property type="entry name" value="Ald_DH_N"/>
</dbReference>
<dbReference type="InterPro" id="IPR016160">
    <property type="entry name" value="Ald_DH_CS_CYS"/>
</dbReference>
<comment type="similarity">
    <text evidence="1">Belongs to the aldehyde dehydrogenase family.</text>
</comment>
<feature type="domain" description="Aldehyde dehydrogenase" evidence="3">
    <location>
        <begin position="17"/>
        <end position="475"/>
    </location>
</feature>
<dbReference type="PANTHER" id="PTHR43353:SF5">
    <property type="entry name" value="SUCCINATE-SEMIALDEHYDE DEHYDROGENASE, MITOCHONDRIAL"/>
    <property type="match status" value="1"/>
</dbReference>
<dbReference type="AlphaFoldDB" id="A0A926NXU6"/>
<accession>A0A926NXU6</accession>
<dbReference type="Gene3D" id="3.40.605.10">
    <property type="entry name" value="Aldehyde Dehydrogenase, Chain A, domain 1"/>
    <property type="match status" value="1"/>
</dbReference>
<evidence type="ECO:0000259" key="3">
    <source>
        <dbReference type="Pfam" id="PF00171"/>
    </source>
</evidence>
<dbReference type="PROSITE" id="PS00070">
    <property type="entry name" value="ALDEHYDE_DEHYDR_CYS"/>
    <property type="match status" value="1"/>
</dbReference>
<dbReference type="Pfam" id="PF00171">
    <property type="entry name" value="Aldedh"/>
    <property type="match status" value="1"/>
</dbReference>
<dbReference type="PANTHER" id="PTHR43353">
    <property type="entry name" value="SUCCINATE-SEMIALDEHYDE DEHYDROGENASE, MITOCHONDRIAL"/>
    <property type="match status" value="1"/>
</dbReference>
<evidence type="ECO:0000313" key="4">
    <source>
        <dbReference type="EMBL" id="MBD1545630.1"/>
    </source>
</evidence>
<organism evidence="4 5">
    <name type="scientific">Roseibium aggregatum</name>
    <dbReference type="NCBI Taxonomy" id="187304"/>
    <lineage>
        <taxon>Bacteria</taxon>
        <taxon>Pseudomonadati</taxon>
        <taxon>Pseudomonadota</taxon>
        <taxon>Alphaproteobacteria</taxon>
        <taxon>Hyphomicrobiales</taxon>
        <taxon>Stappiaceae</taxon>
        <taxon>Roseibium</taxon>
    </lineage>
</organism>
<evidence type="ECO:0000256" key="2">
    <source>
        <dbReference type="ARBA" id="ARBA00023002"/>
    </source>
</evidence>
<dbReference type="FunFam" id="3.40.309.10:FF:000004">
    <property type="entry name" value="Succinate-semialdehyde dehydrogenase I"/>
    <property type="match status" value="1"/>
</dbReference>
<gene>
    <name evidence="4" type="ORF">HK439_05110</name>
</gene>
<dbReference type="SUPFAM" id="SSF53720">
    <property type="entry name" value="ALDH-like"/>
    <property type="match status" value="1"/>
</dbReference>
<dbReference type="FunFam" id="3.40.605.10:FF:000005">
    <property type="entry name" value="Succinate-semialdehyde dehydrogenase I"/>
    <property type="match status" value="1"/>
</dbReference>
<proteinExistence type="inferred from homology"/>
<keyword evidence="2" id="KW-0560">Oxidoreductase</keyword>
<name>A0A926NXU6_9HYPH</name>
<evidence type="ECO:0000256" key="1">
    <source>
        <dbReference type="ARBA" id="ARBA00009986"/>
    </source>
</evidence>
<dbReference type="GO" id="GO:0016620">
    <property type="term" value="F:oxidoreductase activity, acting on the aldehyde or oxo group of donors, NAD or NADP as acceptor"/>
    <property type="evidence" value="ECO:0007669"/>
    <property type="project" value="InterPro"/>
</dbReference>
<dbReference type="InterPro" id="IPR015590">
    <property type="entry name" value="Aldehyde_DH_dom"/>
</dbReference>
<comment type="caution">
    <text evidence="4">The sequence shown here is derived from an EMBL/GenBank/DDBJ whole genome shotgun (WGS) entry which is preliminary data.</text>
</comment>
<dbReference type="EMBL" id="JABFCZ010000005">
    <property type="protein sequence ID" value="MBD1545630.1"/>
    <property type="molecule type" value="Genomic_DNA"/>
</dbReference>
<dbReference type="Proteomes" id="UP000598467">
    <property type="component" value="Unassembled WGS sequence"/>
</dbReference>
<evidence type="ECO:0000313" key="5">
    <source>
        <dbReference type="Proteomes" id="UP000598467"/>
    </source>
</evidence>
<reference evidence="4" key="1">
    <citation type="submission" date="2020-05" db="EMBL/GenBank/DDBJ databases">
        <title>Identification of trans-AT polyketide cluster in two marine bacteria, producers of a novel glutaramide-containing polyketide sesbanimide D and analogs.</title>
        <authorList>
            <person name="Kacar D."/>
            <person name="Rodriguez P."/>
            <person name="Canedo L."/>
            <person name="Gonzalez E."/>
            <person name="Galan B."/>
            <person name="De La Calle F."/>
            <person name="Garcia J.L."/>
        </authorList>
    </citation>
    <scope>NUCLEOTIDE SEQUENCE</scope>
    <source>
        <strain evidence="4">PHM038</strain>
    </source>
</reference>
<protein>
    <submittedName>
        <fullName evidence="4">NAD-dependent succinate-semialdehyde dehydrogenase</fullName>
    </submittedName>
</protein>
<dbReference type="Gene3D" id="3.40.309.10">
    <property type="entry name" value="Aldehyde Dehydrogenase, Chain A, domain 2"/>
    <property type="match status" value="1"/>
</dbReference>
<dbReference type="InterPro" id="IPR016163">
    <property type="entry name" value="Ald_DH_C"/>
</dbReference>
<sequence length="480" mass="52064">MSNRHLIRRFGYVDGRWLDSDTRSEFAVTDPADGSWLGDVAKLSAGQSADAVACADRAFEPWASLLPQERAAYLMKWHDLILENREDLAVIMTREQGKPLSESRGEIDYAASFVSFYAEEAKRPNIEGVTSHLPDAEMEVWREPVGVAALVTPWNFPSAMITRKAAAALAAGCTVLVHPSAETPFSALALAELADQAGMPAGVFNVLTGTASEIVPPWTDDPRVRALSFTGSTEVGRLLYRNSADTIKRLVLELGGHAPMLVFADADIDKAVEQAVSAKFATSGQDCLAANRIFVERPVYDAFCDAFAERTAALTTGPGMIDSDIGPMINERAVEKQEAHVQDALALGAKLLTGGKRHAVGSLFFEPTVLADVPANALIMREETFGPVAAVAAFDSEEEALRIANETEYGLIAYLHTKDPRRIYRASRRLAYGMVAVNRTKVTGAPIPFGGMKQSGIGREGARFGMEAFMDVKYVCRDWA</sequence>
<dbReference type="InterPro" id="IPR016161">
    <property type="entry name" value="Ald_DH/histidinol_DH"/>
</dbReference>